<keyword evidence="2" id="KW-1185">Reference proteome</keyword>
<comment type="caution">
    <text evidence="1">The sequence shown here is derived from an EMBL/GenBank/DDBJ whole genome shotgun (WGS) entry which is preliminary data.</text>
</comment>
<dbReference type="EMBL" id="JAHRIP010005103">
    <property type="protein sequence ID" value="MEQ2281904.1"/>
    <property type="molecule type" value="Genomic_DNA"/>
</dbReference>
<sequence length="152" mass="17591">MHICKVERLHAHRGWIDWSTGTVRTRSIPLTILNNTVSNVDHLWFLETTLSSNRETVWKKAQHRLYFLQQDVQPSTGEAGHLLHLDYSICSLHIHHCVVWSNCNEQLGLQREPSGSLPDLPSIQDFYRPRVRKGAANIFAYPTHPTSKLFRL</sequence>
<name>A0ABV0XK95_9TELE</name>
<proteinExistence type="predicted"/>
<reference evidence="1 2" key="1">
    <citation type="submission" date="2021-06" db="EMBL/GenBank/DDBJ databases">
        <authorList>
            <person name="Palmer J.M."/>
        </authorList>
    </citation>
    <scope>NUCLEOTIDE SEQUENCE [LARGE SCALE GENOMIC DNA]</scope>
    <source>
        <strain evidence="1 2">AS_MEX2019</strain>
        <tissue evidence="1">Muscle</tissue>
    </source>
</reference>
<gene>
    <name evidence="1" type="ORF">AMECASPLE_035031</name>
</gene>
<accession>A0ABV0XK95</accession>
<evidence type="ECO:0000313" key="2">
    <source>
        <dbReference type="Proteomes" id="UP001469553"/>
    </source>
</evidence>
<evidence type="ECO:0000313" key="1">
    <source>
        <dbReference type="EMBL" id="MEQ2281904.1"/>
    </source>
</evidence>
<protein>
    <submittedName>
        <fullName evidence="1">Uncharacterized protein</fullName>
    </submittedName>
</protein>
<organism evidence="1 2">
    <name type="scientific">Ameca splendens</name>
    <dbReference type="NCBI Taxonomy" id="208324"/>
    <lineage>
        <taxon>Eukaryota</taxon>
        <taxon>Metazoa</taxon>
        <taxon>Chordata</taxon>
        <taxon>Craniata</taxon>
        <taxon>Vertebrata</taxon>
        <taxon>Euteleostomi</taxon>
        <taxon>Actinopterygii</taxon>
        <taxon>Neopterygii</taxon>
        <taxon>Teleostei</taxon>
        <taxon>Neoteleostei</taxon>
        <taxon>Acanthomorphata</taxon>
        <taxon>Ovalentaria</taxon>
        <taxon>Atherinomorphae</taxon>
        <taxon>Cyprinodontiformes</taxon>
        <taxon>Goodeidae</taxon>
        <taxon>Ameca</taxon>
    </lineage>
</organism>
<dbReference type="Proteomes" id="UP001469553">
    <property type="component" value="Unassembled WGS sequence"/>
</dbReference>